<keyword evidence="7" id="KW-1185">Reference proteome</keyword>
<dbReference type="PANTHER" id="PTHR22761:SF10">
    <property type="entry name" value="GH13992P"/>
    <property type="match status" value="1"/>
</dbReference>
<dbReference type="OMA" id="MKQIHGG"/>
<dbReference type="Gene3D" id="6.10.250.1710">
    <property type="match status" value="1"/>
</dbReference>
<feature type="region of interest" description="Disordered" evidence="5">
    <location>
        <begin position="182"/>
        <end position="221"/>
    </location>
</feature>
<comment type="caution">
    <text evidence="6">The sequence shown here is derived from an EMBL/GenBank/DDBJ whole genome shotgun (WGS) entry which is preliminary data.</text>
</comment>
<comment type="subcellular location">
    <subcellularLocation>
        <location evidence="1">Endosome</location>
    </subcellularLocation>
</comment>
<evidence type="ECO:0000256" key="2">
    <source>
        <dbReference type="ARBA" id="ARBA00006190"/>
    </source>
</evidence>
<reference evidence="7" key="1">
    <citation type="submission" date="2011-07" db="EMBL/GenBank/DDBJ databases">
        <title>Divergent evolution of antigenic variation in African trypanosomes.</title>
        <authorList>
            <person name="Jackson A.P."/>
            <person name="Berry A."/>
            <person name="Allison H.C."/>
            <person name="Burton P."/>
            <person name="Anderson J."/>
            <person name="Aslett M."/>
            <person name="Brown R."/>
            <person name="Corton N."/>
            <person name="Harris D."/>
            <person name="Hauser H."/>
            <person name="Gamble J."/>
            <person name="Gilderthorp R."/>
            <person name="McQuillan J."/>
            <person name="Quail M.A."/>
            <person name="Sanders M."/>
            <person name="Van Tonder A."/>
            <person name="Ginger M.L."/>
            <person name="Donelson J.E."/>
            <person name="Field M.C."/>
            <person name="Barry J.D."/>
            <person name="Berriman M."/>
            <person name="Hertz-Fowler C."/>
        </authorList>
    </citation>
    <scope>NUCLEOTIDE SEQUENCE [LARGE SCALE GENOMIC DNA]</scope>
    <source>
        <strain evidence="7">IL3000</strain>
    </source>
</reference>
<name>F9WIR9_TRYCI</name>
<dbReference type="Gene3D" id="1.10.287.1060">
    <property type="entry name" value="ESAT-6-like"/>
    <property type="match status" value="1"/>
</dbReference>
<protein>
    <submittedName>
        <fullName evidence="6">WGS project CAEQ00000000 data, annotated contig 824</fullName>
    </submittedName>
</protein>
<keyword evidence="3" id="KW-0967">Endosome</keyword>
<evidence type="ECO:0000313" key="7">
    <source>
        <dbReference type="Proteomes" id="UP000000702"/>
    </source>
</evidence>
<dbReference type="GO" id="GO:0032511">
    <property type="term" value="P:late endosome to vacuole transport via multivesicular body sorting pathway"/>
    <property type="evidence" value="ECO:0007669"/>
    <property type="project" value="TreeGrafter"/>
</dbReference>
<sequence length="231" mass="26109">MFSWLLGSSNAQEAPRSGISASSTNKTQRSLEDLELKVEMLGKREDVLGKKMEEELEKAKQFYANKNKQGALQCMKRKKMYEDQLTNIAAQKQNLEVLIFTLQNQTMSMEVLEAQRRAKDELKMANKKMDADRVDQTMDELTEEMEKANAVSEALRQPLDVHVADEDELMAELMDGLGGVQMSQPLKAKETEALDLPKMPSVPSGELPKRQQTADESDEEALRALERELLS</sequence>
<reference evidence="6 7" key="2">
    <citation type="journal article" date="2012" name="Proc. Natl. Acad. Sci. U.S.A.">
        <title>Antigenic diversity is generated by distinct evolutionary mechanisms in African trypanosome species.</title>
        <authorList>
            <person name="Jackson A.P."/>
            <person name="Berry A."/>
            <person name="Aslett M."/>
            <person name="Allison H.C."/>
            <person name="Burton P."/>
            <person name="Vavrova-Anderson J."/>
            <person name="Brown R."/>
            <person name="Browne H."/>
            <person name="Corton N."/>
            <person name="Hauser H."/>
            <person name="Gamble J."/>
            <person name="Gilderthorp R."/>
            <person name="Marcello L."/>
            <person name="McQuillan J."/>
            <person name="Otto T.D."/>
            <person name="Quail M.A."/>
            <person name="Sanders M.J."/>
            <person name="van Tonder A."/>
            <person name="Ginger M.L."/>
            <person name="Field M.C."/>
            <person name="Barry J.D."/>
            <person name="Hertz-Fowler C."/>
            <person name="Berriman M."/>
        </authorList>
    </citation>
    <scope>NUCLEOTIDE SEQUENCE [LARGE SCALE GENOMIC DNA]</scope>
    <source>
        <strain evidence="6 7">IL3000</strain>
    </source>
</reference>
<dbReference type="InterPro" id="IPR005024">
    <property type="entry name" value="Snf7_fam"/>
</dbReference>
<dbReference type="GO" id="GO:0009898">
    <property type="term" value="C:cytoplasmic side of plasma membrane"/>
    <property type="evidence" value="ECO:0007669"/>
    <property type="project" value="TreeGrafter"/>
</dbReference>
<dbReference type="GO" id="GO:0005771">
    <property type="term" value="C:multivesicular body"/>
    <property type="evidence" value="ECO:0007669"/>
    <property type="project" value="TreeGrafter"/>
</dbReference>
<evidence type="ECO:0000256" key="4">
    <source>
        <dbReference type="SAM" id="Coils"/>
    </source>
</evidence>
<dbReference type="PANTHER" id="PTHR22761">
    <property type="entry name" value="CHARGED MULTIVESICULAR BODY PROTEIN"/>
    <property type="match status" value="1"/>
</dbReference>
<evidence type="ECO:0000256" key="5">
    <source>
        <dbReference type="SAM" id="MobiDB-lite"/>
    </source>
</evidence>
<dbReference type="GO" id="GO:0006900">
    <property type="term" value="P:vesicle budding from membrane"/>
    <property type="evidence" value="ECO:0007669"/>
    <property type="project" value="TreeGrafter"/>
</dbReference>
<keyword evidence="4" id="KW-0175">Coiled coil</keyword>
<evidence type="ECO:0000256" key="1">
    <source>
        <dbReference type="ARBA" id="ARBA00004177"/>
    </source>
</evidence>
<proteinExistence type="inferred from homology"/>
<dbReference type="Proteomes" id="UP000000702">
    <property type="component" value="Unassembled WGS sequence"/>
</dbReference>
<dbReference type="EMBL" id="CAEQ01002629">
    <property type="protein sequence ID" value="CCD17217.1"/>
    <property type="molecule type" value="Genomic_DNA"/>
</dbReference>
<organism evidence="6 7">
    <name type="scientific">Trypanosoma congolense (strain IL3000)</name>
    <dbReference type="NCBI Taxonomy" id="1068625"/>
    <lineage>
        <taxon>Eukaryota</taxon>
        <taxon>Discoba</taxon>
        <taxon>Euglenozoa</taxon>
        <taxon>Kinetoplastea</taxon>
        <taxon>Metakinetoplastina</taxon>
        <taxon>Trypanosomatida</taxon>
        <taxon>Trypanosomatidae</taxon>
        <taxon>Trypanosoma</taxon>
        <taxon>Nannomonas</taxon>
    </lineage>
</organism>
<comment type="similarity">
    <text evidence="2">Belongs to the SNF7 family.</text>
</comment>
<dbReference type="VEuPathDB" id="TriTrypDB:TcIL3000_0_20540"/>
<evidence type="ECO:0000256" key="3">
    <source>
        <dbReference type="ARBA" id="ARBA00022753"/>
    </source>
</evidence>
<gene>
    <name evidence="6" type="ORF">TCIL3000_0_20540</name>
</gene>
<accession>F9WIR9</accession>
<dbReference type="GO" id="GO:0000815">
    <property type="term" value="C:ESCRT III complex"/>
    <property type="evidence" value="ECO:0007669"/>
    <property type="project" value="TreeGrafter"/>
</dbReference>
<evidence type="ECO:0000313" key="6">
    <source>
        <dbReference type="EMBL" id="CCD17217.1"/>
    </source>
</evidence>
<feature type="region of interest" description="Disordered" evidence="5">
    <location>
        <begin position="7"/>
        <end position="28"/>
    </location>
</feature>
<feature type="compositionally biased region" description="Polar residues" evidence="5">
    <location>
        <begin position="19"/>
        <end position="28"/>
    </location>
</feature>
<feature type="coiled-coil region" evidence="4">
    <location>
        <begin position="49"/>
        <end position="151"/>
    </location>
</feature>
<dbReference type="Pfam" id="PF03357">
    <property type="entry name" value="Snf7"/>
    <property type="match status" value="1"/>
</dbReference>
<dbReference type="AlphaFoldDB" id="F9WIR9"/>